<dbReference type="AlphaFoldDB" id="A0AAP0JAP9"/>
<sequence>MMPRQQGRDHVEATLQAEAGENEVVEEVLGFQATEDELPLAVPPITVPPQQYLSSSSAENHQFVTIDQELIRLDSQTSTMNTLADDSYPLRSLNISNGAEEQHYTSNYDRIIDQNKNGLQMPSTTTIQNQIGL</sequence>
<proteinExistence type="predicted"/>
<gene>
    <name evidence="1" type="ORF">Sjap_011030</name>
</gene>
<evidence type="ECO:0000313" key="2">
    <source>
        <dbReference type="Proteomes" id="UP001417504"/>
    </source>
</evidence>
<accession>A0AAP0JAP9</accession>
<reference evidence="1 2" key="1">
    <citation type="submission" date="2024-01" db="EMBL/GenBank/DDBJ databases">
        <title>Genome assemblies of Stephania.</title>
        <authorList>
            <person name="Yang L."/>
        </authorList>
    </citation>
    <scope>NUCLEOTIDE SEQUENCE [LARGE SCALE GENOMIC DNA]</scope>
    <source>
        <strain evidence="1">QJT</strain>
        <tissue evidence="1">Leaf</tissue>
    </source>
</reference>
<comment type="caution">
    <text evidence="1">The sequence shown here is derived from an EMBL/GenBank/DDBJ whole genome shotgun (WGS) entry which is preliminary data.</text>
</comment>
<name>A0AAP0JAP9_9MAGN</name>
<evidence type="ECO:0000313" key="1">
    <source>
        <dbReference type="EMBL" id="KAK9130543.1"/>
    </source>
</evidence>
<organism evidence="1 2">
    <name type="scientific">Stephania japonica</name>
    <dbReference type="NCBI Taxonomy" id="461633"/>
    <lineage>
        <taxon>Eukaryota</taxon>
        <taxon>Viridiplantae</taxon>
        <taxon>Streptophyta</taxon>
        <taxon>Embryophyta</taxon>
        <taxon>Tracheophyta</taxon>
        <taxon>Spermatophyta</taxon>
        <taxon>Magnoliopsida</taxon>
        <taxon>Ranunculales</taxon>
        <taxon>Menispermaceae</taxon>
        <taxon>Menispermoideae</taxon>
        <taxon>Cissampelideae</taxon>
        <taxon>Stephania</taxon>
    </lineage>
</organism>
<protein>
    <submittedName>
        <fullName evidence="1">Uncharacterized protein</fullName>
    </submittedName>
</protein>
<dbReference type="EMBL" id="JBBNAE010000004">
    <property type="protein sequence ID" value="KAK9130543.1"/>
    <property type="molecule type" value="Genomic_DNA"/>
</dbReference>
<keyword evidence="2" id="KW-1185">Reference proteome</keyword>
<dbReference type="Proteomes" id="UP001417504">
    <property type="component" value="Unassembled WGS sequence"/>
</dbReference>